<evidence type="ECO:0000259" key="2">
    <source>
        <dbReference type="PROSITE" id="PS51464"/>
    </source>
</evidence>
<dbReference type="InterPro" id="IPR001347">
    <property type="entry name" value="SIS_dom"/>
</dbReference>
<evidence type="ECO:0000256" key="1">
    <source>
        <dbReference type="ARBA" id="ARBA00022737"/>
    </source>
</evidence>
<dbReference type="Pfam" id="PF01380">
    <property type="entry name" value="SIS"/>
    <property type="match status" value="2"/>
</dbReference>
<dbReference type="SUPFAM" id="SSF53697">
    <property type="entry name" value="SIS domain"/>
    <property type="match status" value="1"/>
</dbReference>
<accession>A0A268NUP2</accession>
<dbReference type="GO" id="GO:0006487">
    <property type="term" value="P:protein N-linked glycosylation"/>
    <property type="evidence" value="ECO:0007669"/>
    <property type="project" value="TreeGrafter"/>
</dbReference>
<dbReference type="AlphaFoldDB" id="A0A268NUP2"/>
<dbReference type="Proteomes" id="UP000216207">
    <property type="component" value="Unassembled WGS sequence"/>
</dbReference>
<dbReference type="InterPro" id="IPR035466">
    <property type="entry name" value="GlmS/AgaS_SIS"/>
</dbReference>
<name>A0A268NUP2_SHOCL</name>
<dbReference type="PROSITE" id="PS51464">
    <property type="entry name" value="SIS"/>
    <property type="match status" value="1"/>
</dbReference>
<dbReference type="InterPro" id="IPR035490">
    <property type="entry name" value="GlmS/FrlB_SIS"/>
</dbReference>
<dbReference type="PANTHER" id="PTHR10937:SF17">
    <property type="entry name" value="GLUCOSAMINE-FRUCTOSE-6-PHOSPHATE AMINOTRANSFERASE"/>
    <property type="match status" value="1"/>
</dbReference>
<dbReference type="PANTHER" id="PTHR10937">
    <property type="entry name" value="GLUCOSAMINE--FRUCTOSE-6-PHOSPHATE AMINOTRANSFERASE, ISOMERIZING"/>
    <property type="match status" value="1"/>
</dbReference>
<dbReference type="GO" id="GO:0006047">
    <property type="term" value="P:UDP-N-acetylglucosamine metabolic process"/>
    <property type="evidence" value="ECO:0007669"/>
    <property type="project" value="TreeGrafter"/>
</dbReference>
<protein>
    <recommendedName>
        <fullName evidence="2">SIS domain-containing protein</fullName>
    </recommendedName>
</protein>
<dbReference type="EMBL" id="NPCC01000038">
    <property type="protein sequence ID" value="PAE87206.1"/>
    <property type="molecule type" value="Genomic_DNA"/>
</dbReference>
<dbReference type="Gene3D" id="3.40.50.10490">
    <property type="entry name" value="Glucose-6-phosphate isomerase like protein, domain 1"/>
    <property type="match status" value="2"/>
</dbReference>
<sequence length="371" mass="40975">MKMEECKVKTQVDNKVRAYIGETPVVLSRILEERQSILSELVDLVTGQDVSNILIVGSGSSYHSAVAVQAFVEKSLQMAVKVQYPTRFTNEVIAPEKGTLVIGISQGGKSLSTLRAISKAQEGGLKTVGITATKDSELAKRPDLFVPIACGEEQAGAKTKGVAATMLTLLLLGLEVGKKQGYYEEQAYQEWIRKIEATIENLPVVIASAESWVNQYMNEFSVAPQLMVIGYGPHYAIALEGGLKILETVRIPALGYEMEEYMHGIYNCINEDNHLIFLASEGAEEEQRRLLKMRKFLGEHTLKTYVIGGKDIQRESGRDLLMSLVNDPILSIFEYLIPLQLIAALVPLKKGINPAIPKFTSFHQQMGSKLQ</sequence>
<evidence type="ECO:0000313" key="3">
    <source>
        <dbReference type="EMBL" id="PAE87206.1"/>
    </source>
</evidence>
<evidence type="ECO:0000313" key="4">
    <source>
        <dbReference type="Proteomes" id="UP000216207"/>
    </source>
</evidence>
<dbReference type="GO" id="GO:0004360">
    <property type="term" value="F:glutamine-fructose-6-phosphate transaminase (isomerizing) activity"/>
    <property type="evidence" value="ECO:0007669"/>
    <property type="project" value="TreeGrafter"/>
</dbReference>
<dbReference type="CDD" id="cd05009">
    <property type="entry name" value="SIS_GlmS_GlmD_2"/>
    <property type="match status" value="1"/>
</dbReference>
<reference evidence="3 4" key="1">
    <citation type="submission" date="2017-07" db="EMBL/GenBank/DDBJ databases">
        <title>Isolation and whole genome analysis of endospore-forming bacteria from heroin.</title>
        <authorList>
            <person name="Kalinowski J."/>
            <person name="Ahrens B."/>
            <person name="Al-Dilaimi A."/>
            <person name="Winkler A."/>
            <person name="Wibberg D."/>
            <person name="Schleenbecker U."/>
            <person name="Ruckert C."/>
            <person name="Wolfel R."/>
            <person name="Grass G."/>
        </authorList>
    </citation>
    <scope>NUCLEOTIDE SEQUENCE [LARGE SCALE GENOMIC DNA]</scope>
    <source>
        <strain evidence="3 4">7539</strain>
    </source>
</reference>
<keyword evidence="1" id="KW-0677">Repeat</keyword>
<comment type="caution">
    <text evidence="3">The sequence shown here is derived from an EMBL/GenBank/DDBJ whole genome shotgun (WGS) entry which is preliminary data.</text>
</comment>
<gene>
    <name evidence="3" type="ORF">CHH72_19585</name>
</gene>
<dbReference type="GO" id="GO:0006002">
    <property type="term" value="P:fructose 6-phosphate metabolic process"/>
    <property type="evidence" value="ECO:0007669"/>
    <property type="project" value="TreeGrafter"/>
</dbReference>
<organism evidence="3 4">
    <name type="scientific">Shouchella clausii</name>
    <name type="common">Alkalihalobacillus clausii</name>
    <dbReference type="NCBI Taxonomy" id="79880"/>
    <lineage>
        <taxon>Bacteria</taxon>
        <taxon>Bacillati</taxon>
        <taxon>Bacillota</taxon>
        <taxon>Bacilli</taxon>
        <taxon>Bacillales</taxon>
        <taxon>Bacillaceae</taxon>
        <taxon>Shouchella</taxon>
    </lineage>
</organism>
<feature type="domain" description="SIS" evidence="2">
    <location>
        <begin position="41"/>
        <end position="182"/>
    </location>
</feature>
<dbReference type="InterPro" id="IPR046348">
    <property type="entry name" value="SIS_dom_sf"/>
</dbReference>
<proteinExistence type="predicted"/>
<dbReference type="GO" id="GO:0097367">
    <property type="term" value="F:carbohydrate derivative binding"/>
    <property type="evidence" value="ECO:0007669"/>
    <property type="project" value="InterPro"/>
</dbReference>
<dbReference type="CDD" id="cd05008">
    <property type="entry name" value="SIS_GlmS_GlmD_1"/>
    <property type="match status" value="1"/>
</dbReference>